<comment type="caution">
    <text evidence="1">The sequence shown here is derived from an EMBL/GenBank/DDBJ whole genome shotgun (WGS) entry which is preliminary data.</text>
</comment>
<dbReference type="OrthoDB" id="120373at2759"/>
<protein>
    <submittedName>
        <fullName evidence="1">Uncharacterized protein</fullName>
    </submittedName>
</protein>
<organism evidence="1 2">
    <name type="scientific">Phytophthora nicotianae P1976</name>
    <dbReference type="NCBI Taxonomy" id="1317066"/>
    <lineage>
        <taxon>Eukaryota</taxon>
        <taxon>Sar</taxon>
        <taxon>Stramenopiles</taxon>
        <taxon>Oomycota</taxon>
        <taxon>Peronosporomycetes</taxon>
        <taxon>Peronosporales</taxon>
        <taxon>Peronosporaceae</taxon>
        <taxon>Phytophthora</taxon>
    </lineage>
</organism>
<dbReference type="Proteomes" id="UP000028582">
    <property type="component" value="Unassembled WGS sequence"/>
</dbReference>
<reference evidence="1 2" key="1">
    <citation type="submission" date="2013-11" db="EMBL/GenBank/DDBJ databases">
        <title>The Genome Sequence of Phytophthora parasitica P1976.</title>
        <authorList>
            <consortium name="The Broad Institute Genomics Platform"/>
            <person name="Russ C."/>
            <person name="Tyler B."/>
            <person name="Panabieres F."/>
            <person name="Shan W."/>
            <person name="Tripathy S."/>
            <person name="Grunwald N."/>
            <person name="Machado M."/>
            <person name="Johnson C.S."/>
            <person name="Walker B."/>
            <person name="Young S."/>
            <person name="Zeng Q."/>
            <person name="Gargeya S."/>
            <person name="Fitzgerald M."/>
            <person name="Haas B."/>
            <person name="Abouelleil A."/>
            <person name="Allen A.W."/>
            <person name="Alvarado L."/>
            <person name="Arachchi H.M."/>
            <person name="Berlin A.M."/>
            <person name="Chapman S.B."/>
            <person name="Gainer-Dewar J."/>
            <person name="Goldberg J."/>
            <person name="Griggs A."/>
            <person name="Gujja S."/>
            <person name="Hansen M."/>
            <person name="Howarth C."/>
            <person name="Imamovic A."/>
            <person name="Ireland A."/>
            <person name="Larimer J."/>
            <person name="McCowan C."/>
            <person name="Murphy C."/>
            <person name="Pearson M."/>
            <person name="Poon T.W."/>
            <person name="Priest M."/>
            <person name="Roberts A."/>
            <person name="Saif S."/>
            <person name="Shea T."/>
            <person name="Sisk P."/>
            <person name="Sykes S."/>
            <person name="Wortman J."/>
            <person name="Nusbaum C."/>
            <person name="Birren B."/>
        </authorList>
    </citation>
    <scope>NUCLEOTIDE SEQUENCE [LARGE SCALE GENOMIC DNA]</scope>
    <source>
        <strain evidence="1 2">P1976</strain>
    </source>
</reference>
<evidence type="ECO:0000313" key="1">
    <source>
        <dbReference type="EMBL" id="ETO62489.1"/>
    </source>
</evidence>
<sequence length="317" mass="36474">MEERCDVGDPAQYTGPYQHLCILNENVFEHILSFLSNQALTKLHTVTGDCYSNCQSHLTQFCCACGNDNPKILHNVCRECESKSGNYVPFADKDMATSVYGLKMRELGEVPPCTSTNETLYRRVDLENYLEAKYGSKLGWLREIARRDMVERKIQEMEQQEQEERAVFMESLAPGFVIYAQLIGLEETNKSLLWQCSQRFDALRATLRSRGLQLRPGLKQCERYVVAGDVDISDVVDTTEENVFLDTRTDYQWKMKKAQHGNGASGEKAKMELCISYLENHKGLKLPRKWENCRPRFEEVIRSGGTPQCEVRYIYSE</sequence>
<dbReference type="AlphaFoldDB" id="A0A080Z778"/>
<evidence type="ECO:0000313" key="2">
    <source>
        <dbReference type="Proteomes" id="UP000028582"/>
    </source>
</evidence>
<proteinExistence type="predicted"/>
<accession>A0A080Z778</accession>
<gene>
    <name evidence="1" type="ORF">F444_19618</name>
</gene>
<dbReference type="EMBL" id="ANJA01003583">
    <property type="protein sequence ID" value="ETO62489.1"/>
    <property type="molecule type" value="Genomic_DNA"/>
</dbReference>
<name>A0A080Z778_PHYNI</name>